<keyword evidence="2" id="KW-1185">Reference proteome</keyword>
<name>A0A7J7SS95_MYOMY</name>
<dbReference type="EMBL" id="JABWUV010000018">
    <property type="protein sequence ID" value="KAF6290957.1"/>
    <property type="molecule type" value="Genomic_DNA"/>
</dbReference>
<evidence type="ECO:0000313" key="1">
    <source>
        <dbReference type="EMBL" id="KAF6290957.1"/>
    </source>
</evidence>
<proteinExistence type="predicted"/>
<protein>
    <submittedName>
        <fullName evidence="1">Uncharacterized protein</fullName>
    </submittedName>
</protein>
<organism evidence="1 2">
    <name type="scientific">Myotis myotis</name>
    <name type="common">Greater mouse-eared bat</name>
    <name type="synonym">Vespertilio myotis</name>
    <dbReference type="NCBI Taxonomy" id="51298"/>
    <lineage>
        <taxon>Eukaryota</taxon>
        <taxon>Metazoa</taxon>
        <taxon>Chordata</taxon>
        <taxon>Craniata</taxon>
        <taxon>Vertebrata</taxon>
        <taxon>Euteleostomi</taxon>
        <taxon>Mammalia</taxon>
        <taxon>Eutheria</taxon>
        <taxon>Laurasiatheria</taxon>
        <taxon>Chiroptera</taxon>
        <taxon>Yangochiroptera</taxon>
        <taxon>Vespertilionidae</taxon>
        <taxon>Myotis</taxon>
    </lineage>
</organism>
<sequence length="188" mass="20074">MLETDRTFGLTHAYFKALEGPFRALKVVTECGQPGVPQAPSPHCLPWCGSHPVTRKSSKGPPLSVAAGLLFAGAFVFYSGTRPHVRGKSSGGIRRRQLSAGLSGVLGVAPLSTCKGFLRWAREPPRAASPGPCTHLNSVKQVGAHPLPSCTPISKPLRHTPSVCLPVIESLHSYFCTNMLGILYKVHT</sequence>
<evidence type="ECO:0000313" key="2">
    <source>
        <dbReference type="Proteomes" id="UP000527355"/>
    </source>
</evidence>
<reference evidence="1 2" key="1">
    <citation type="journal article" date="2020" name="Nature">
        <title>Six reference-quality genomes reveal evolution of bat adaptations.</title>
        <authorList>
            <person name="Jebb D."/>
            <person name="Huang Z."/>
            <person name="Pippel M."/>
            <person name="Hughes G.M."/>
            <person name="Lavrichenko K."/>
            <person name="Devanna P."/>
            <person name="Winkler S."/>
            <person name="Jermiin L.S."/>
            <person name="Skirmuntt E.C."/>
            <person name="Katzourakis A."/>
            <person name="Burkitt-Gray L."/>
            <person name="Ray D.A."/>
            <person name="Sullivan K.A.M."/>
            <person name="Roscito J.G."/>
            <person name="Kirilenko B.M."/>
            <person name="Davalos L.M."/>
            <person name="Corthals A.P."/>
            <person name="Power M.L."/>
            <person name="Jones G."/>
            <person name="Ransome R.D."/>
            <person name="Dechmann D.K.N."/>
            <person name="Locatelli A.G."/>
            <person name="Puechmaille S.J."/>
            <person name="Fedrigo O."/>
            <person name="Jarvis E.D."/>
            <person name="Hiller M."/>
            <person name="Vernes S.C."/>
            <person name="Myers E.W."/>
            <person name="Teeling E.C."/>
        </authorList>
    </citation>
    <scope>NUCLEOTIDE SEQUENCE [LARGE SCALE GENOMIC DNA]</scope>
    <source>
        <strain evidence="1">MMyoMyo1</strain>
        <tissue evidence="1">Flight muscle</tissue>
    </source>
</reference>
<gene>
    <name evidence="1" type="ORF">mMyoMyo1_009344</name>
</gene>
<dbReference type="AlphaFoldDB" id="A0A7J7SS95"/>
<comment type="caution">
    <text evidence="1">The sequence shown here is derived from an EMBL/GenBank/DDBJ whole genome shotgun (WGS) entry which is preliminary data.</text>
</comment>
<dbReference type="Proteomes" id="UP000527355">
    <property type="component" value="Unassembled WGS sequence"/>
</dbReference>
<accession>A0A7J7SS95</accession>